<dbReference type="InterPro" id="IPR010982">
    <property type="entry name" value="Lambda_DNA-bd_dom_sf"/>
</dbReference>
<dbReference type="Pfam" id="PF01381">
    <property type="entry name" value="HTH_3"/>
    <property type="match status" value="1"/>
</dbReference>
<dbReference type="AlphaFoldDB" id="A0A7W7T392"/>
<dbReference type="EMBL" id="JACHJS010000001">
    <property type="protein sequence ID" value="MBB4965759.1"/>
    <property type="molecule type" value="Genomic_DNA"/>
</dbReference>
<dbReference type="InterPro" id="IPR001387">
    <property type="entry name" value="Cro/C1-type_HTH"/>
</dbReference>
<dbReference type="GO" id="GO:0003677">
    <property type="term" value="F:DNA binding"/>
    <property type="evidence" value="ECO:0007669"/>
    <property type="project" value="InterPro"/>
</dbReference>
<evidence type="ECO:0000313" key="4">
    <source>
        <dbReference type="Proteomes" id="UP000542674"/>
    </source>
</evidence>
<dbReference type="Proteomes" id="UP000542674">
    <property type="component" value="Unassembled WGS sequence"/>
</dbReference>
<evidence type="ECO:0000256" key="1">
    <source>
        <dbReference type="SAM" id="MobiDB-lite"/>
    </source>
</evidence>
<dbReference type="PROSITE" id="PS50943">
    <property type="entry name" value="HTH_CROC1"/>
    <property type="match status" value="1"/>
</dbReference>
<evidence type="ECO:0000259" key="2">
    <source>
        <dbReference type="PROSITE" id="PS50943"/>
    </source>
</evidence>
<comment type="caution">
    <text evidence="3">The sequence shown here is derived from an EMBL/GenBank/DDBJ whole genome shotgun (WGS) entry which is preliminary data.</text>
</comment>
<reference evidence="3 4" key="1">
    <citation type="submission" date="2020-08" db="EMBL/GenBank/DDBJ databases">
        <title>Sequencing the genomes of 1000 actinobacteria strains.</title>
        <authorList>
            <person name="Klenk H.-P."/>
        </authorList>
    </citation>
    <scope>NUCLEOTIDE SEQUENCE [LARGE SCALE GENOMIC DNA]</scope>
    <source>
        <strain evidence="3 4">DSM 45084</strain>
    </source>
</reference>
<organism evidence="3 4">
    <name type="scientific">Saccharothrix violaceirubra</name>
    <dbReference type="NCBI Taxonomy" id="413306"/>
    <lineage>
        <taxon>Bacteria</taxon>
        <taxon>Bacillati</taxon>
        <taxon>Actinomycetota</taxon>
        <taxon>Actinomycetes</taxon>
        <taxon>Pseudonocardiales</taxon>
        <taxon>Pseudonocardiaceae</taxon>
        <taxon>Saccharothrix</taxon>
    </lineage>
</organism>
<dbReference type="SMART" id="SM00530">
    <property type="entry name" value="HTH_XRE"/>
    <property type="match status" value="1"/>
</dbReference>
<protein>
    <submittedName>
        <fullName evidence="3">Transcriptional regulator with XRE-family HTH domain</fullName>
    </submittedName>
</protein>
<feature type="region of interest" description="Disordered" evidence="1">
    <location>
        <begin position="66"/>
        <end position="85"/>
    </location>
</feature>
<dbReference type="RefSeq" id="WP_184669424.1">
    <property type="nucleotide sequence ID" value="NZ_BAABAI010000038.1"/>
</dbReference>
<sequence>MAVRRTGLVRARQAAGFTQETFAEAMGVDRSAVVRWEGGTRRPSPHQRPRMSGLLAITTGALDDLLHPPPGDIASTPPSGGSGSLPIAMFHADAPSLQEEADRLGLATVGCADHLPDGGDDVLRRELLAGVLGVAGAALIGPSRADAQALSRVPATVNGLRRLVESVQSDYLACRYSRLAAGLPEVVRYAHALRASVDSASHARVDGLMATAYRHATWLALRLGEDGLAAGLSNQSLSIAQASGDPLVEAEAAQLGAVVLRRFDQTDQAQRLVLDTAGRLDSTGLVEPGHTAAYAMLLETGAYTAAIAGRRDTALDLHAEASLAVCTIGGAQPVTLTPSWIDSRHLGLYEISVHRKLGDFGTSIEAARAIRPGSITVTERLVRYWEDVALTFGAWGKREQAFHALLAAERAAPEEVRLRPWARDLTRRLRSSGPRLPGLTEFAARAAIT</sequence>
<dbReference type="Gene3D" id="1.10.260.40">
    <property type="entry name" value="lambda repressor-like DNA-binding domains"/>
    <property type="match status" value="1"/>
</dbReference>
<dbReference type="CDD" id="cd00093">
    <property type="entry name" value="HTH_XRE"/>
    <property type="match status" value="1"/>
</dbReference>
<gene>
    <name evidence="3" type="ORF">F4559_003118</name>
</gene>
<proteinExistence type="predicted"/>
<evidence type="ECO:0000313" key="3">
    <source>
        <dbReference type="EMBL" id="MBB4965759.1"/>
    </source>
</evidence>
<feature type="domain" description="HTH cro/C1-type" evidence="2">
    <location>
        <begin position="8"/>
        <end position="62"/>
    </location>
</feature>
<accession>A0A7W7T392</accession>
<keyword evidence="4" id="KW-1185">Reference proteome</keyword>
<dbReference type="SUPFAM" id="SSF47413">
    <property type="entry name" value="lambda repressor-like DNA-binding domains"/>
    <property type="match status" value="1"/>
</dbReference>
<name>A0A7W7T392_9PSEU</name>